<accession>A0A0R2A194</accession>
<dbReference type="AlphaFoldDB" id="A0A0R2A194"/>
<keyword evidence="2" id="KW-1185">Reference proteome</keyword>
<name>A0A0R2A194_9LACO</name>
<comment type="caution">
    <text evidence="1">The sequence shown here is derived from an EMBL/GenBank/DDBJ whole genome shotgun (WGS) entry which is preliminary data.</text>
</comment>
<proteinExistence type="predicted"/>
<dbReference type="Proteomes" id="UP000051733">
    <property type="component" value="Unassembled WGS sequence"/>
</dbReference>
<evidence type="ECO:0000313" key="2">
    <source>
        <dbReference type="Proteomes" id="UP000051733"/>
    </source>
</evidence>
<dbReference type="EMBL" id="AYYY01000070">
    <property type="protein sequence ID" value="KRM60330.1"/>
    <property type="molecule type" value="Genomic_DNA"/>
</dbReference>
<reference evidence="1 2" key="1">
    <citation type="journal article" date="2015" name="Genome Announc.">
        <title>Expanding the biotechnology potential of lactobacilli through comparative genomics of 213 strains and associated genera.</title>
        <authorList>
            <person name="Sun Z."/>
            <person name="Harris H.M."/>
            <person name="McCann A."/>
            <person name="Guo C."/>
            <person name="Argimon S."/>
            <person name="Zhang W."/>
            <person name="Yang X."/>
            <person name="Jeffery I.B."/>
            <person name="Cooney J.C."/>
            <person name="Kagawa T.F."/>
            <person name="Liu W."/>
            <person name="Song Y."/>
            <person name="Salvetti E."/>
            <person name="Wrobel A."/>
            <person name="Rasinkangas P."/>
            <person name="Parkhill J."/>
            <person name="Rea M.C."/>
            <person name="O'Sullivan O."/>
            <person name="Ritari J."/>
            <person name="Douillard F.P."/>
            <person name="Paul Ross R."/>
            <person name="Yang R."/>
            <person name="Briner A.E."/>
            <person name="Felis G.E."/>
            <person name="de Vos W.M."/>
            <person name="Barrangou R."/>
            <person name="Klaenhammer T.R."/>
            <person name="Caufield P.W."/>
            <person name="Cui Y."/>
            <person name="Zhang H."/>
            <person name="O'Toole P.W."/>
        </authorList>
    </citation>
    <scope>NUCLEOTIDE SEQUENCE [LARGE SCALE GENOMIC DNA]</scope>
    <source>
        <strain evidence="1 2">DSM 20634</strain>
    </source>
</reference>
<evidence type="ECO:0000313" key="1">
    <source>
        <dbReference type="EMBL" id="KRM60330.1"/>
    </source>
</evidence>
<protein>
    <submittedName>
        <fullName evidence="1">Uncharacterized protein</fullName>
    </submittedName>
</protein>
<gene>
    <name evidence="1" type="ORF">FC26_GL000967</name>
</gene>
<sequence length="77" mass="8181">MIINYAAGGGRTHTPLRELDFESSASANSATAASSVTKQTDNHKVVTGFEPVMKVLQTSALPLGYTTMLLAIRKSIN</sequence>
<organism evidence="1 2">
    <name type="scientific">Paucilactobacillus vaccinostercus DSM 20634</name>
    <dbReference type="NCBI Taxonomy" id="1423813"/>
    <lineage>
        <taxon>Bacteria</taxon>
        <taxon>Bacillati</taxon>
        <taxon>Bacillota</taxon>
        <taxon>Bacilli</taxon>
        <taxon>Lactobacillales</taxon>
        <taxon>Lactobacillaceae</taxon>
        <taxon>Paucilactobacillus</taxon>
    </lineage>
</organism>